<evidence type="ECO:0000259" key="6">
    <source>
        <dbReference type="PROSITE" id="PS50110"/>
    </source>
</evidence>
<dbReference type="PROSITE" id="PS50043">
    <property type="entry name" value="HTH_LUXR_2"/>
    <property type="match status" value="1"/>
</dbReference>
<evidence type="ECO:0000256" key="4">
    <source>
        <dbReference type="SAM" id="MobiDB-lite"/>
    </source>
</evidence>
<name>A0A6I5N1S9_9BIFI</name>
<evidence type="ECO:0000313" key="8">
    <source>
        <dbReference type="Proteomes" id="UP000469292"/>
    </source>
</evidence>
<dbReference type="InterPro" id="IPR000792">
    <property type="entry name" value="Tscrpt_reg_LuxR_C"/>
</dbReference>
<keyword evidence="8" id="KW-1185">Reference proteome</keyword>
<dbReference type="CDD" id="cd06170">
    <property type="entry name" value="LuxR_C_like"/>
    <property type="match status" value="1"/>
</dbReference>
<accession>A0A6I5N1S9</accession>
<evidence type="ECO:0000256" key="2">
    <source>
        <dbReference type="ARBA" id="ARBA00023125"/>
    </source>
</evidence>
<dbReference type="AlphaFoldDB" id="A0A6I5N1S9"/>
<evidence type="ECO:0000259" key="5">
    <source>
        <dbReference type="PROSITE" id="PS50043"/>
    </source>
</evidence>
<dbReference type="GO" id="GO:0000160">
    <property type="term" value="P:phosphorelay signal transduction system"/>
    <property type="evidence" value="ECO:0007669"/>
    <property type="project" value="InterPro"/>
</dbReference>
<protein>
    <submittedName>
        <fullName evidence="7">Response regulator transcription factor</fullName>
    </submittedName>
</protein>
<feature type="region of interest" description="Disordered" evidence="4">
    <location>
        <begin position="141"/>
        <end position="190"/>
    </location>
</feature>
<dbReference type="SMART" id="SM00448">
    <property type="entry name" value="REC"/>
    <property type="match status" value="1"/>
</dbReference>
<dbReference type="PROSITE" id="PS50110">
    <property type="entry name" value="RESPONSE_REGULATORY"/>
    <property type="match status" value="1"/>
</dbReference>
<dbReference type="InterPro" id="IPR058245">
    <property type="entry name" value="NreC/VraR/RcsB-like_REC"/>
</dbReference>
<evidence type="ECO:0000313" key="7">
    <source>
        <dbReference type="EMBL" id="NEG70115.1"/>
    </source>
</evidence>
<dbReference type="InterPro" id="IPR039420">
    <property type="entry name" value="WalR-like"/>
</dbReference>
<dbReference type="GO" id="GO:0003677">
    <property type="term" value="F:DNA binding"/>
    <property type="evidence" value="ECO:0007669"/>
    <property type="project" value="UniProtKB-KW"/>
</dbReference>
<dbReference type="InterPro" id="IPR001789">
    <property type="entry name" value="Sig_transdc_resp-reg_receiver"/>
</dbReference>
<sequence length="252" mass="26501">MTLTVAIADDDPIVCSSIRTILETTATADVVWTANDGADAVAKYGRIAPDVLLLDVQMPGMDGLTAAGAILGTHPDAKILVLTTFADADYIARAVQLGTRGYLIKQDVASVIPAVQSVAAGQIVLGSEILDKITGGVGRERNNDASRVRLGGAGKKAESCTPDSVRGKANADAREPRGADGNGDTSGGERFAFLTPREHDIAELVAEGLDNRSIAMKLNLSEGTVRNRLSGILAKTNLKTRTQLALEWNVYM</sequence>
<dbReference type="InterPro" id="IPR011006">
    <property type="entry name" value="CheY-like_superfamily"/>
</dbReference>
<proteinExistence type="predicted"/>
<dbReference type="SMART" id="SM00421">
    <property type="entry name" value="HTH_LUXR"/>
    <property type="match status" value="1"/>
</dbReference>
<dbReference type="GO" id="GO:0006355">
    <property type="term" value="P:regulation of DNA-templated transcription"/>
    <property type="evidence" value="ECO:0007669"/>
    <property type="project" value="InterPro"/>
</dbReference>
<reference evidence="7 8" key="1">
    <citation type="submission" date="2019-09" db="EMBL/GenBank/DDBJ databases">
        <title>Phylogenetic characterization of a novel taxon of the genus Bifidobacterium: Bifidobacterium choloepi sp. nov.</title>
        <authorList>
            <person name="Modesto M."/>
            <person name="Satti M."/>
        </authorList>
    </citation>
    <scope>NUCLEOTIDE SEQUENCE [LARGE SCALE GENOMIC DNA]</scope>
    <source>
        <strain evidence="7 8">BRDM6</strain>
    </source>
</reference>
<dbReference type="PRINTS" id="PR00038">
    <property type="entry name" value="HTHLUXR"/>
</dbReference>
<dbReference type="SUPFAM" id="SSF46894">
    <property type="entry name" value="C-terminal effector domain of the bipartite response regulators"/>
    <property type="match status" value="1"/>
</dbReference>
<dbReference type="EMBL" id="VYSG01000002">
    <property type="protein sequence ID" value="NEG70115.1"/>
    <property type="molecule type" value="Genomic_DNA"/>
</dbReference>
<feature type="domain" description="HTH luxR-type" evidence="5">
    <location>
        <begin position="187"/>
        <end position="252"/>
    </location>
</feature>
<dbReference type="Pfam" id="PF00072">
    <property type="entry name" value="Response_reg"/>
    <property type="match status" value="1"/>
</dbReference>
<dbReference type="Gene3D" id="3.40.50.2300">
    <property type="match status" value="1"/>
</dbReference>
<dbReference type="CDD" id="cd17535">
    <property type="entry name" value="REC_NarL-like"/>
    <property type="match status" value="1"/>
</dbReference>
<dbReference type="InterPro" id="IPR016032">
    <property type="entry name" value="Sig_transdc_resp-reg_C-effctor"/>
</dbReference>
<keyword evidence="1 3" id="KW-0597">Phosphoprotein</keyword>
<gene>
    <name evidence="7" type="ORF">F6S87_05825</name>
</gene>
<dbReference type="SUPFAM" id="SSF52172">
    <property type="entry name" value="CheY-like"/>
    <property type="match status" value="1"/>
</dbReference>
<feature type="modified residue" description="4-aspartylphosphate" evidence="3">
    <location>
        <position position="55"/>
    </location>
</feature>
<organism evidence="7 8">
    <name type="scientific">Bifidobacterium choloepi</name>
    <dbReference type="NCBI Taxonomy" id="2614131"/>
    <lineage>
        <taxon>Bacteria</taxon>
        <taxon>Bacillati</taxon>
        <taxon>Actinomycetota</taxon>
        <taxon>Actinomycetes</taxon>
        <taxon>Bifidobacteriales</taxon>
        <taxon>Bifidobacteriaceae</taxon>
        <taxon>Bifidobacterium</taxon>
    </lineage>
</organism>
<evidence type="ECO:0000256" key="1">
    <source>
        <dbReference type="ARBA" id="ARBA00022553"/>
    </source>
</evidence>
<dbReference type="Proteomes" id="UP000469292">
    <property type="component" value="Unassembled WGS sequence"/>
</dbReference>
<keyword evidence="2" id="KW-0238">DNA-binding</keyword>
<evidence type="ECO:0000256" key="3">
    <source>
        <dbReference type="PROSITE-ProRule" id="PRU00169"/>
    </source>
</evidence>
<dbReference type="Pfam" id="PF00196">
    <property type="entry name" value="GerE"/>
    <property type="match status" value="1"/>
</dbReference>
<dbReference type="PANTHER" id="PTHR43214">
    <property type="entry name" value="TWO-COMPONENT RESPONSE REGULATOR"/>
    <property type="match status" value="1"/>
</dbReference>
<feature type="compositionally biased region" description="Basic and acidic residues" evidence="4">
    <location>
        <begin position="165"/>
        <end position="178"/>
    </location>
</feature>
<feature type="domain" description="Response regulatory" evidence="6">
    <location>
        <begin position="4"/>
        <end position="120"/>
    </location>
</feature>
<comment type="caution">
    <text evidence="7">The sequence shown here is derived from an EMBL/GenBank/DDBJ whole genome shotgun (WGS) entry which is preliminary data.</text>
</comment>
<dbReference type="RefSeq" id="WP_163227714.1">
    <property type="nucleotide sequence ID" value="NZ_VYSG01000002.1"/>
</dbReference>